<evidence type="ECO:0000256" key="3">
    <source>
        <dbReference type="ARBA" id="ARBA00022723"/>
    </source>
</evidence>
<proteinExistence type="inferred from homology"/>
<feature type="domain" description="Extradiol ring-cleavage dioxygenase class III enzyme subunit B" evidence="6">
    <location>
        <begin position="29"/>
        <end position="257"/>
    </location>
</feature>
<evidence type="ECO:0000313" key="8">
    <source>
        <dbReference type="Proteomes" id="UP000824998"/>
    </source>
</evidence>
<evidence type="ECO:0000313" key="7">
    <source>
        <dbReference type="EMBL" id="KAG9238998.1"/>
    </source>
</evidence>
<dbReference type="PANTHER" id="PTHR30096:SF0">
    <property type="entry name" value="4,5-DOPA DIOXYGENASE EXTRADIOL-LIKE PROTEIN"/>
    <property type="match status" value="1"/>
</dbReference>
<sequence>MSTRAAVVAVCHGGGPMPVMADPGHAELIQSMSTTIPKILGLGTSSAPKAIVLVTAHWQTKVPTISSASKHDLYYDYGGFPPEAYKLKYDAPGSPNVAKEVYDLLQGAGFRPEMDEERGWDHGVFVPMLLINPPANIPIIQVSVLSSSSPSSHYALGQALSPLRDQNIAILGSGMPTFHNLRLMFSGASSNPGVMTRNRQWSEQLTEVVKMEDSEKRGRELEGWRQWVGAKEAHPERGLEHFMPLLVCAGAAGEGEGEAFGDMMMGTKQYTYYWR</sequence>
<dbReference type="EMBL" id="MU251363">
    <property type="protein sequence ID" value="KAG9238998.1"/>
    <property type="molecule type" value="Genomic_DNA"/>
</dbReference>
<evidence type="ECO:0000256" key="4">
    <source>
        <dbReference type="ARBA" id="ARBA00022833"/>
    </source>
</evidence>
<dbReference type="AlphaFoldDB" id="A0A9P7YTW5"/>
<comment type="similarity">
    <text evidence="2">Belongs to the DODA-type extradiol aromatic ring-opening dioxygenase family.</text>
</comment>
<organism evidence="7 8">
    <name type="scientific">Amylocarpus encephaloides</name>
    <dbReference type="NCBI Taxonomy" id="45428"/>
    <lineage>
        <taxon>Eukaryota</taxon>
        <taxon>Fungi</taxon>
        <taxon>Dikarya</taxon>
        <taxon>Ascomycota</taxon>
        <taxon>Pezizomycotina</taxon>
        <taxon>Leotiomycetes</taxon>
        <taxon>Helotiales</taxon>
        <taxon>Helotiales incertae sedis</taxon>
        <taxon>Amylocarpus</taxon>
    </lineage>
</organism>
<dbReference type="OrthoDB" id="7396853at2759"/>
<dbReference type="CDD" id="cd07363">
    <property type="entry name" value="45_DOPA_Dioxygenase"/>
    <property type="match status" value="1"/>
</dbReference>
<gene>
    <name evidence="7" type="ORF">BJ875DRAFT_501702</name>
</gene>
<evidence type="ECO:0000256" key="1">
    <source>
        <dbReference type="ARBA" id="ARBA00001947"/>
    </source>
</evidence>
<evidence type="ECO:0000256" key="2">
    <source>
        <dbReference type="ARBA" id="ARBA00007581"/>
    </source>
</evidence>
<keyword evidence="7" id="KW-0223">Dioxygenase</keyword>
<dbReference type="InterPro" id="IPR014436">
    <property type="entry name" value="Extradiol_dOase_DODA"/>
</dbReference>
<evidence type="ECO:0000259" key="6">
    <source>
        <dbReference type="Pfam" id="PF02900"/>
    </source>
</evidence>
<dbReference type="Gene3D" id="3.40.830.10">
    <property type="entry name" value="LigB-like"/>
    <property type="match status" value="1"/>
</dbReference>
<dbReference type="PANTHER" id="PTHR30096">
    <property type="entry name" value="4,5-DOPA DIOXYGENASE EXTRADIOL-LIKE PROTEIN"/>
    <property type="match status" value="1"/>
</dbReference>
<protein>
    <submittedName>
        <fullName evidence="7">Extradiol ring-cleavage dioxygenase, class III enzyme, subunit B</fullName>
    </submittedName>
</protein>
<name>A0A9P7YTW5_9HELO</name>
<dbReference type="Proteomes" id="UP000824998">
    <property type="component" value="Unassembled WGS sequence"/>
</dbReference>
<accession>A0A9P7YTW5</accession>
<dbReference type="GO" id="GO:0016702">
    <property type="term" value="F:oxidoreductase activity, acting on single donors with incorporation of molecular oxygen, incorporation of two atoms of oxygen"/>
    <property type="evidence" value="ECO:0007669"/>
    <property type="project" value="UniProtKB-ARBA"/>
</dbReference>
<keyword evidence="8" id="KW-1185">Reference proteome</keyword>
<dbReference type="InterPro" id="IPR004183">
    <property type="entry name" value="Xdiol_dOase_suB"/>
</dbReference>
<keyword evidence="3" id="KW-0479">Metal-binding</keyword>
<dbReference type="GO" id="GO:0008270">
    <property type="term" value="F:zinc ion binding"/>
    <property type="evidence" value="ECO:0007669"/>
    <property type="project" value="InterPro"/>
</dbReference>
<dbReference type="Pfam" id="PF02900">
    <property type="entry name" value="LigB"/>
    <property type="match status" value="1"/>
</dbReference>
<dbReference type="SUPFAM" id="SSF53213">
    <property type="entry name" value="LigB-like"/>
    <property type="match status" value="1"/>
</dbReference>
<comment type="cofactor">
    <cofactor evidence="1">
        <name>Zn(2+)</name>
        <dbReference type="ChEBI" id="CHEBI:29105"/>
    </cofactor>
</comment>
<keyword evidence="4" id="KW-0862">Zinc</keyword>
<dbReference type="GO" id="GO:0008198">
    <property type="term" value="F:ferrous iron binding"/>
    <property type="evidence" value="ECO:0007669"/>
    <property type="project" value="InterPro"/>
</dbReference>
<reference evidence="7" key="1">
    <citation type="journal article" date="2021" name="IMA Fungus">
        <title>Genomic characterization of three marine fungi, including Emericellopsis atlantica sp. nov. with signatures of a generalist lifestyle and marine biomass degradation.</title>
        <authorList>
            <person name="Hagestad O.C."/>
            <person name="Hou L."/>
            <person name="Andersen J.H."/>
            <person name="Hansen E.H."/>
            <person name="Altermark B."/>
            <person name="Li C."/>
            <person name="Kuhnert E."/>
            <person name="Cox R.J."/>
            <person name="Crous P.W."/>
            <person name="Spatafora J.W."/>
            <person name="Lail K."/>
            <person name="Amirebrahimi M."/>
            <person name="Lipzen A."/>
            <person name="Pangilinan J."/>
            <person name="Andreopoulos W."/>
            <person name="Hayes R.D."/>
            <person name="Ng V."/>
            <person name="Grigoriev I.V."/>
            <person name="Jackson S.A."/>
            <person name="Sutton T.D.S."/>
            <person name="Dobson A.D.W."/>
            <person name="Rama T."/>
        </authorList>
    </citation>
    <scope>NUCLEOTIDE SEQUENCE</scope>
    <source>
        <strain evidence="7">TRa018bII</strain>
    </source>
</reference>
<keyword evidence="5" id="KW-0560">Oxidoreductase</keyword>
<evidence type="ECO:0000256" key="5">
    <source>
        <dbReference type="ARBA" id="ARBA00023002"/>
    </source>
</evidence>
<comment type="caution">
    <text evidence="7">The sequence shown here is derived from an EMBL/GenBank/DDBJ whole genome shotgun (WGS) entry which is preliminary data.</text>
</comment>
<dbReference type="PIRSF" id="PIRSF006157">
    <property type="entry name" value="Doxgns_DODA"/>
    <property type="match status" value="1"/>
</dbReference>